<organism evidence="1 2">
    <name type="scientific">Sphaerodactylus townsendi</name>
    <dbReference type="NCBI Taxonomy" id="933632"/>
    <lineage>
        <taxon>Eukaryota</taxon>
        <taxon>Metazoa</taxon>
        <taxon>Chordata</taxon>
        <taxon>Craniata</taxon>
        <taxon>Vertebrata</taxon>
        <taxon>Euteleostomi</taxon>
        <taxon>Lepidosauria</taxon>
        <taxon>Squamata</taxon>
        <taxon>Bifurcata</taxon>
        <taxon>Gekkota</taxon>
        <taxon>Sphaerodactylidae</taxon>
        <taxon>Sphaerodactylus</taxon>
    </lineage>
</organism>
<dbReference type="Proteomes" id="UP000827872">
    <property type="component" value="Linkage Group LG06"/>
</dbReference>
<evidence type="ECO:0000313" key="1">
    <source>
        <dbReference type="EMBL" id="KAH8006272.1"/>
    </source>
</evidence>
<reference evidence="1" key="1">
    <citation type="submission" date="2021-08" db="EMBL/GenBank/DDBJ databases">
        <title>The first chromosome-level gecko genome reveals the dynamic sex chromosomes of Neotropical dwarf geckos (Sphaerodactylidae: Sphaerodactylus).</title>
        <authorList>
            <person name="Pinto B.J."/>
            <person name="Keating S.E."/>
            <person name="Gamble T."/>
        </authorList>
    </citation>
    <scope>NUCLEOTIDE SEQUENCE</scope>
    <source>
        <strain evidence="1">TG3544</strain>
    </source>
</reference>
<proteinExistence type="predicted"/>
<evidence type="ECO:0000313" key="2">
    <source>
        <dbReference type="Proteomes" id="UP000827872"/>
    </source>
</evidence>
<name>A0ACB8FLW1_9SAUR</name>
<gene>
    <name evidence="1" type="ORF">K3G42_001426</name>
</gene>
<keyword evidence="2" id="KW-1185">Reference proteome</keyword>
<sequence length="127" mass="13637">MHHLKVSCNSRSLPPAADVLWLHLPCQAHSSKHLETPCFTPVGVSHLPAILTPVALILLAVILGLWWFRRKRGRLRRQGDVTLAEIPGAERSGERGQMISAGTDTEGAGPADEGVPMRPSDCATSTG</sequence>
<protein>
    <submittedName>
        <fullName evidence="1">Uncharacterized protein</fullName>
    </submittedName>
</protein>
<accession>A0ACB8FLW1</accession>
<comment type="caution">
    <text evidence="1">The sequence shown here is derived from an EMBL/GenBank/DDBJ whole genome shotgun (WGS) entry which is preliminary data.</text>
</comment>
<dbReference type="EMBL" id="CM037619">
    <property type="protein sequence ID" value="KAH8006272.1"/>
    <property type="molecule type" value="Genomic_DNA"/>
</dbReference>